<sequence length="760" mass="81505">MSVDSIPPLAAQDSAAESGSAIGGDDRPEEHGDHSAQTDEVLDAEDTENDEDEDVIMADAGAEADALPLGSEEVADLRQQAMGRRRRRSWRASRTRMHTGNELLSRIVGRSVINSVAQELERRNTTTTTSAHRTQNTEAPADGQNGGSEGTQEREGAAAASGSRPPFTDENGVEFSYPRLEMRSEDSSRDEEEQEEQARPLNYVLSAVARVELYFRISSFIQTTLESGHHDPQESTETTADDAQSGEAGNVDSANTEEQAEPSQEAAASAETASEPSAEQSEAGTTETASETNDEQSAAAASRDLADGTRFRMFLLPGAIDQALETYEREHGRSPAAQGNAPEVTPSAAAAPSSSASGQANPDNSDNPSGRPENVRESTESERRRERRQRSREEKLQRLRNIARAMNDERRHVQFPVMMIGIRLSPELRQQARAAVGNLSGSLASNSSGSTSNNLDGSSTDSMIVESTSEAQDTQTLPAAATPIPAPNNNGDERSRGFIGRVGEMLPSISDIVTSLRRIHGATTPRGFGRARDHSDSRGAQPAAATAAAAAAAAASLADDNSEGNDGANQPGMAVFIMIHYMNLSNPMILPLVTHSLFPELLSDSPGTSASNLRPRPSSGNSYDLFLEIANILGQVTATTVTQDIIDKHLRQYRYEGRIPDSGEDGAAVARLIKEEGDDEPVDDDTQKDAREVVRLVSADQCPVCLESFEVGDVLRVLTCNHGLHKACGDSWFIQGSNKCPICRSQAVHSTLSEQRSLSL</sequence>
<protein>
    <recommendedName>
        <fullName evidence="10">RING-type domain-containing protein</fullName>
    </recommendedName>
</protein>
<dbReference type="OrthoDB" id="8062037at2759"/>
<feature type="region of interest" description="Disordered" evidence="9">
    <location>
        <begin position="328"/>
        <end position="395"/>
    </location>
</feature>
<feature type="region of interest" description="Disordered" evidence="9">
    <location>
        <begin position="523"/>
        <end position="545"/>
    </location>
</feature>
<dbReference type="PROSITE" id="PS50089">
    <property type="entry name" value="ZF_RING_2"/>
    <property type="match status" value="1"/>
</dbReference>
<dbReference type="Proteomes" id="UP001140094">
    <property type="component" value="Unassembled WGS sequence"/>
</dbReference>
<feature type="compositionally biased region" description="Basic and acidic residues" evidence="9">
    <location>
        <begin position="373"/>
        <end position="384"/>
    </location>
</feature>
<feature type="compositionally biased region" description="Polar residues" evidence="9">
    <location>
        <begin position="358"/>
        <end position="368"/>
    </location>
</feature>
<keyword evidence="2" id="KW-0812">Transmembrane</keyword>
<gene>
    <name evidence="11" type="ORF">H4R20_001347</name>
</gene>
<feature type="region of interest" description="Disordered" evidence="9">
    <location>
        <begin position="120"/>
        <end position="203"/>
    </location>
</feature>
<keyword evidence="6" id="KW-1133">Transmembrane helix</keyword>
<feature type="compositionally biased region" description="Polar residues" evidence="9">
    <location>
        <begin position="465"/>
        <end position="477"/>
    </location>
</feature>
<evidence type="ECO:0000313" key="12">
    <source>
        <dbReference type="Proteomes" id="UP001140094"/>
    </source>
</evidence>
<dbReference type="CDD" id="cd16448">
    <property type="entry name" value="RING-H2"/>
    <property type="match status" value="1"/>
</dbReference>
<dbReference type="SMART" id="SM00184">
    <property type="entry name" value="RING"/>
    <property type="match status" value="1"/>
</dbReference>
<evidence type="ECO:0000256" key="9">
    <source>
        <dbReference type="SAM" id="MobiDB-lite"/>
    </source>
</evidence>
<comment type="subcellular location">
    <subcellularLocation>
        <location evidence="1">Membrane</location>
    </subcellularLocation>
</comment>
<dbReference type="PANTHER" id="PTHR46539">
    <property type="entry name" value="E3 UBIQUITIN-PROTEIN LIGASE ATL42"/>
    <property type="match status" value="1"/>
</dbReference>
<evidence type="ECO:0000256" key="5">
    <source>
        <dbReference type="ARBA" id="ARBA00022833"/>
    </source>
</evidence>
<keyword evidence="7" id="KW-0472">Membrane</keyword>
<comment type="caution">
    <text evidence="11">The sequence shown here is derived from an EMBL/GenBank/DDBJ whole genome shotgun (WGS) entry which is preliminary data.</text>
</comment>
<feature type="compositionally biased region" description="Basic and acidic residues" evidence="9">
    <location>
        <begin position="24"/>
        <end position="37"/>
    </location>
</feature>
<evidence type="ECO:0000256" key="7">
    <source>
        <dbReference type="ARBA" id="ARBA00023136"/>
    </source>
</evidence>
<dbReference type="EMBL" id="JANBUO010000123">
    <property type="protein sequence ID" value="KAJ2807278.1"/>
    <property type="molecule type" value="Genomic_DNA"/>
</dbReference>
<evidence type="ECO:0000259" key="10">
    <source>
        <dbReference type="PROSITE" id="PS50089"/>
    </source>
</evidence>
<feature type="compositionally biased region" description="Low complexity" evidence="9">
    <location>
        <begin position="346"/>
        <end position="357"/>
    </location>
</feature>
<proteinExistence type="predicted"/>
<dbReference type="AlphaFoldDB" id="A0A9W8I603"/>
<evidence type="ECO:0000256" key="2">
    <source>
        <dbReference type="ARBA" id="ARBA00022692"/>
    </source>
</evidence>
<dbReference type="PANTHER" id="PTHR46539:SF1">
    <property type="entry name" value="E3 UBIQUITIN-PROTEIN LIGASE ATL42"/>
    <property type="match status" value="1"/>
</dbReference>
<keyword evidence="4 8" id="KW-0863">Zinc-finger</keyword>
<dbReference type="Pfam" id="PF13639">
    <property type="entry name" value="zf-RING_2"/>
    <property type="match status" value="1"/>
</dbReference>
<evidence type="ECO:0000313" key="11">
    <source>
        <dbReference type="EMBL" id="KAJ2807278.1"/>
    </source>
</evidence>
<evidence type="ECO:0000256" key="6">
    <source>
        <dbReference type="ARBA" id="ARBA00022989"/>
    </source>
</evidence>
<dbReference type="GO" id="GO:0016020">
    <property type="term" value="C:membrane"/>
    <property type="evidence" value="ECO:0007669"/>
    <property type="project" value="UniProtKB-SubCell"/>
</dbReference>
<keyword evidence="5" id="KW-0862">Zinc</keyword>
<dbReference type="InterPro" id="IPR013083">
    <property type="entry name" value="Znf_RING/FYVE/PHD"/>
</dbReference>
<feature type="compositionally biased region" description="Low complexity" evidence="9">
    <location>
        <begin position="441"/>
        <end position="462"/>
    </location>
</feature>
<feature type="region of interest" description="Disordered" evidence="9">
    <location>
        <begin position="441"/>
        <end position="496"/>
    </location>
</feature>
<keyword evidence="3" id="KW-0479">Metal-binding</keyword>
<feature type="compositionally biased region" description="Acidic residues" evidence="9">
    <location>
        <begin position="40"/>
        <end position="56"/>
    </location>
</feature>
<accession>A0A9W8I603</accession>
<name>A0A9W8I603_9FUNG</name>
<feature type="compositionally biased region" description="Low complexity" evidence="9">
    <location>
        <begin position="478"/>
        <end position="490"/>
    </location>
</feature>
<feature type="compositionally biased region" description="Basic residues" evidence="9">
    <location>
        <begin position="83"/>
        <end position="97"/>
    </location>
</feature>
<keyword evidence="12" id="KW-1185">Reference proteome</keyword>
<organism evidence="11 12">
    <name type="scientific">Coemansia guatemalensis</name>
    <dbReference type="NCBI Taxonomy" id="2761395"/>
    <lineage>
        <taxon>Eukaryota</taxon>
        <taxon>Fungi</taxon>
        <taxon>Fungi incertae sedis</taxon>
        <taxon>Zoopagomycota</taxon>
        <taxon>Kickxellomycotina</taxon>
        <taxon>Kickxellomycetes</taxon>
        <taxon>Kickxellales</taxon>
        <taxon>Kickxellaceae</taxon>
        <taxon>Coemansia</taxon>
    </lineage>
</organism>
<dbReference type="SUPFAM" id="SSF57850">
    <property type="entry name" value="RING/U-box"/>
    <property type="match status" value="1"/>
</dbReference>
<feature type="domain" description="RING-type" evidence="10">
    <location>
        <begin position="702"/>
        <end position="744"/>
    </location>
</feature>
<evidence type="ECO:0000256" key="3">
    <source>
        <dbReference type="ARBA" id="ARBA00022723"/>
    </source>
</evidence>
<feature type="compositionally biased region" description="Low complexity" evidence="9">
    <location>
        <begin position="261"/>
        <end position="291"/>
    </location>
</feature>
<dbReference type="GO" id="GO:0008270">
    <property type="term" value="F:zinc ion binding"/>
    <property type="evidence" value="ECO:0007669"/>
    <property type="project" value="UniProtKB-KW"/>
</dbReference>
<evidence type="ECO:0000256" key="1">
    <source>
        <dbReference type="ARBA" id="ARBA00004370"/>
    </source>
</evidence>
<feature type="region of interest" description="Disordered" evidence="9">
    <location>
        <begin position="1"/>
        <end position="102"/>
    </location>
</feature>
<dbReference type="Gene3D" id="3.30.40.10">
    <property type="entry name" value="Zinc/RING finger domain, C3HC4 (zinc finger)"/>
    <property type="match status" value="1"/>
</dbReference>
<dbReference type="InterPro" id="IPR001841">
    <property type="entry name" value="Znf_RING"/>
</dbReference>
<feature type="region of interest" description="Disordered" evidence="9">
    <location>
        <begin position="226"/>
        <end position="307"/>
    </location>
</feature>
<evidence type="ECO:0000256" key="8">
    <source>
        <dbReference type="PROSITE-ProRule" id="PRU00175"/>
    </source>
</evidence>
<evidence type="ECO:0000256" key="4">
    <source>
        <dbReference type="ARBA" id="ARBA00022771"/>
    </source>
</evidence>
<reference evidence="11" key="1">
    <citation type="submission" date="2022-07" db="EMBL/GenBank/DDBJ databases">
        <title>Phylogenomic reconstructions and comparative analyses of Kickxellomycotina fungi.</title>
        <authorList>
            <person name="Reynolds N.K."/>
            <person name="Stajich J.E."/>
            <person name="Barry K."/>
            <person name="Grigoriev I.V."/>
            <person name="Crous P."/>
            <person name="Smith M.E."/>
        </authorList>
    </citation>
    <scope>NUCLEOTIDE SEQUENCE</scope>
    <source>
        <strain evidence="11">NRRL 1565</strain>
    </source>
</reference>